<evidence type="ECO:0000256" key="2">
    <source>
        <dbReference type="SAM" id="Phobius"/>
    </source>
</evidence>
<keyword evidence="2" id="KW-0472">Membrane</keyword>
<dbReference type="GeneID" id="39745194"/>
<dbReference type="OrthoDB" id="10273294at2759"/>
<proteinExistence type="predicted"/>
<dbReference type="Pfam" id="PF05795">
    <property type="entry name" value="Plasmodium_Vir"/>
    <property type="match status" value="1"/>
</dbReference>
<dbReference type="AlphaFoldDB" id="A0A1Y1JP68"/>
<evidence type="ECO:0000313" key="4">
    <source>
        <dbReference type="Proteomes" id="UP000195521"/>
    </source>
</evidence>
<dbReference type="OMA" id="NKEYCER"/>
<dbReference type="InterPro" id="IPR008780">
    <property type="entry name" value="Plasmodium_Vir"/>
</dbReference>
<comment type="caution">
    <text evidence="3">The sequence shown here is derived from an EMBL/GenBank/DDBJ whole genome shotgun (WGS) entry which is preliminary data.</text>
</comment>
<feature type="region of interest" description="Disordered" evidence="1">
    <location>
        <begin position="224"/>
        <end position="249"/>
    </location>
</feature>
<name>A0A1Y1JP68_PLAGO</name>
<feature type="transmembrane region" description="Helical" evidence="2">
    <location>
        <begin position="281"/>
        <end position="300"/>
    </location>
</feature>
<accession>A0A1Y1JP68</accession>
<keyword evidence="4" id="KW-1185">Reference proteome</keyword>
<gene>
    <name evidence="3" type="ORF">PGO_002710</name>
</gene>
<organism evidence="3 4">
    <name type="scientific">Plasmodium gonderi</name>
    <dbReference type="NCBI Taxonomy" id="77519"/>
    <lineage>
        <taxon>Eukaryota</taxon>
        <taxon>Sar</taxon>
        <taxon>Alveolata</taxon>
        <taxon>Apicomplexa</taxon>
        <taxon>Aconoidasida</taxon>
        <taxon>Haemosporida</taxon>
        <taxon>Plasmodiidae</taxon>
        <taxon>Plasmodium</taxon>
        <taxon>Plasmodium (Plasmodium)</taxon>
    </lineage>
</organism>
<protein>
    <submittedName>
        <fullName evidence="3">Variable surface protein</fullName>
    </submittedName>
</protein>
<dbReference type="Proteomes" id="UP000195521">
    <property type="component" value="Unassembled WGS sequence"/>
</dbReference>
<keyword evidence="2" id="KW-0812">Transmembrane</keyword>
<dbReference type="RefSeq" id="XP_028546975.1">
    <property type="nucleotide sequence ID" value="XM_028691174.1"/>
</dbReference>
<reference evidence="4" key="1">
    <citation type="submission" date="2017-04" db="EMBL/GenBank/DDBJ databases">
        <title>Plasmodium gonderi genome.</title>
        <authorList>
            <person name="Arisue N."/>
            <person name="Honma H."/>
            <person name="Kawai S."/>
            <person name="Tougan T."/>
            <person name="Tanabe K."/>
            <person name="Horii T."/>
        </authorList>
    </citation>
    <scope>NUCLEOTIDE SEQUENCE [LARGE SCALE GENOMIC DNA]</scope>
    <source>
        <strain evidence="4">ATCC 30045</strain>
    </source>
</reference>
<keyword evidence="2" id="KW-1133">Transmembrane helix</keyword>
<evidence type="ECO:0000256" key="1">
    <source>
        <dbReference type="SAM" id="MobiDB-lite"/>
    </source>
</evidence>
<sequence length="358" mass="42551">MAPDSTYNFMTNSLPSRKLYDKLTHGIQSVSNTVGLCVAYGDNSLSKYPQIKDFCSKLQNYLKNEYRYREQYTIKYEFCNLLSYWLYGQLVNMCNENKCDPKIIYKKISRIFSTSFHYIQSVYNFYNCELDPYINSHDDWEKRKKLYDYCQDCETIKEMYQNNKEYCERYNIYLLDIIKLYDDFKTSCTYRSGTECPVTYDKFYKCTPEKLLQYYSCQAEEVEEDEDPTADTYKEDSQTEFSSPEQNIPINEQNNILSSRLKAISSDERNLMNYNNNSLKIFGNILLGVIVTSLLVGALYKVNTFTAIGNQLRNTIVYRKNKTNHLNKERNKLLNDTSEYLNPYYEDMQNYYVWYSTA</sequence>
<evidence type="ECO:0000313" key="3">
    <source>
        <dbReference type="EMBL" id="GAW84386.1"/>
    </source>
</evidence>
<dbReference type="EMBL" id="BDQF01000292">
    <property type="protein sequence ID" value="GAW84386.1"/>
    <property type="molecule type" value="Genomic_DNA"/>
</dbReference>